<dbReference type="EMBL" id="BARW01014328">
    <property type="protein sequence ID" value="GAI74670.1"/>
    <property type="molecule type" value="Genomic_DNA"/>
</dbReference>
<dbReference type="AlphaFoldDB" id="X1SGY1"/>
<name>X1SGY1_9ZZZZ</name>
<proteinExistence type="predicted"/>
<protein>
    <submittedName>
        <fullName evidence="1">Uncharacterized protein</fullName>
    </submittedName>
</protein>
<gene>
    <name evidence="1" type="ORF">S12H4_25486</name>
</gene>
<accession>X1SGY1</accession>
<evidence type="ECO:0000313" key="1">
    <source>
        <dbReference type="EMBL" id="GAI74670.1"/>
    </source>
</evidence>
<sequence length="30" mass="3392">AKIERQGKVRDLQDKINLEPTLDDLIAELG</sequence>
<reference evidence="1" key="1">
    <citation type="journal article" date="2014" name="Front. Microbiol.">
        <title>High frequency of phylogenetically diverse reductive dehalogenase-homologous genes in deep subseafloor sedimentary metagenomes.</title>
        <authorList>
            <person name="Kawai M."/>
            <person name="Futagami T."/>
            <person name="Toyoda A."/>
            <person name="Takaki Y."/>
            <person name="Nishi S."/>
            <person name="Hori S."/>
            <person name="Arai W."/>
            <person name="Tsubouchi T."/>
            <person name="Morono Y."/>
            <person name="Uchiyama I."/>
            <person name="Ito T."/>
            <person name="Fujiyama A."/>
            <person name="Inagaki F."/>
            <person name="Takami H."/>
        </authorList>
    </citation>
    <scope>NUCLEOTIDE SEQUENCE</scope>
    <source>
        <strain evidence="1">Expedition CK06-06</strain>
    </source>
</reference>
<comment type="caution">
    <text evidence="1">The sequence shown here is derived from an EMBL/GenBank/DDBJ whole genome shotgun (WGS) entry which is preliminary data.</text>
</comment>
<organism evidence="1">
    <name type="scientific">marine sediment metagenome</name>
    <dbReference type="NCBI Taxonomy" id="412755"/>
    <lineage>
        <taxon>unclassified sequences</taxon>
        <taxon>metagenomes</taxon>
        <taxon>ecological metagenomes</taxon>
    </lineage>
</organism>
<feature type="non-terminal residue" evidence="1">
    <location>
        <position position="1"/>
    </location>
</feature>